<dbReference type="GO" id="GO:0005829">
    <property type="term" value="C:cytosol"/>
    <property type="evidence" value="ECO:0007669"/>
    <property type="project" value="TreeGrafter"/>
</dbReference>
<dbReference type="SUPFAM" id="SSF52768">
    <property type="entry name" value="Arginase/deacetylase"/>
    <property type="match status" value="1"/>
</dbReference>
<protein>
    <submittedName>
        <fullName evidence="5">Arginase</fullName>
    </submittedName>
</protein>
<proteinExistence type="inferred from homology"/>
<dbReference type="PANTHER" id="PTHR43782">
    <property type="entry name" value="ARGINASE"/>
    <property type="match status" value="1"/>
</dbReference>
<dbReference type="GO" id="GO:0004053">
    <property type="term" value="F:arginase activity"/>
    <property type="evidence" value="ECO:0007669"/>
    <property type="project" value="TreeGrafter"/>
</dbReference>
<evidence type="ECO:0000313" key="6">
    <source>
        <dbReference type="Proteomes" id="UP000184268"/>
    </source>
</evidence>
<evidence type="ECO:0000256" key="3">
    <source>
        <dbReference type="ARBA" id="ARBA00023211"/>
    </source>
</evidence>
<dbReference type="PROSITE" id="PS51409">
    <property type="entry name" value="ARGINASE_2"/>
    <property type="match status" value="1"/>
</dbReference>
<dbReference type="RefSeq" id="WP_067659687.1">
    <property type="nucleotide sequence ID" value="NZ_FQXG01000006.1"/>
</dbReference>
<keyword evidence="3" id="KW-0464">Manganese</keyword>
<dbReference type="OrthoDB" id="9789727at2"/>
<dbReference type="PANTHER" id="PTHR43782:SF3">
    <property type="entry name" value="ARGINASE"/>
    <property type="match status" value="1"/>
</dbReference>
<keyword evidence="2" id="KW-0378">Hydrolase</keyword>
<accession>A0A1M5XR83</accession>
<dbReference type="Pfam" id="PF00491">
    <property type="entry name" value="Arginase"/>
    <property type="match status" value="1"/>
</dbReference>
<sequence>MFDVLQPEIIGAACGINCGPDTDTRHAAALLQRQFHGTQLAHSGARFDTLVVERPSTDCLYKATAEYNRRLASAVDSAVLAGRFPMVVGGDHSCAIGTWKGIAARCEGPIGMVWIDAHMDSHCQHSSHTGAIHGMPLATLMGEGHPALVDWHRPLSVDPAYTTLIGIRSYESEEAARLERLGVEVIHAVEVQSEAALKVALQRAIDKAAACPNGFGISFDLDALDPQLMPNVACYCPDGLALEPILEVLVQMPMAARQQMLGFELVEFAPNIDHSGQAQIHSNLVWRILEAAAPPAWLAAPLAAGQN</sequence>
<dbReference type="GO" id="GO:0030145">
    <property type="term" value="F:manganese ion binding"/>
    <property type="evidence" value="ECO:0007669"/>
    <property type="project" value="TreeGrafter"/>
</dbReference>
<keyword evidence="6" id="KW-1185">Reference proteome</keyword>
<organism evidence="5 6">
    <name type="scientific">Ferrimonas marina</name>
    <dbReference type="NCBI Taxonomy" id="299255"/>
    <lineage>
        <taxon>Bacteria</taxon>
        <taxon>Pseudomonadati</taxon>
        <taxon>Pseudomonadota</taxon>
        <taxon>Gammaproteobacteria</taxon>
        <taxon>Alteromonadales</taxon>
        <taxon>Ferrimonadaceae</taxon>
        <taxon>Ferrimonas</taxon>
    </lineage>
</organism>
<keyword evidence="1" id="KW-0479">Metal-binding</keyword>
<evidence type="ECO:0000256" key="2">
    <source>
        <dbReference type="ARBA" id="ARBA00022801"/>
    </source>
</evidence>
<dbReference type="PRINTS" id="PR00116">
    <property type="entry name" value="ARGINASE"/>
</dbReference>
<reference evidence="5 6" key="1">
    <citation type="submission" date="2016-11" db="EMBL/GenBank/DDBJ databases">
        <authorList>
            <person name="Jaros S."/>
            <person name="Januszkiewicz K."/>
            <person name="Wedrychowicz H."/>
        </authorList>
    </citation>
    <scope>NUCLEOTIDE SEQUENCE [LARGE SCALE GENOMIC DNA]</scope>
    <source>
        <strain evidence="5 6">DSM 16917</strain>
    </source>
</reference>
<evidence type="ECO:0000256" key="4">
    <source>
        <dbReference type="PROSITE-ProRule" id="PRU00742"/>
    </source>
</evidence>
<gene>
    <name evidence="5" type="ORF">SAMN02745129_3630</name>
</gene>
<dbReference type="AlphaFoldDB" id="A0A1M5XR83"/>
<evidence type="ECO:0000256" key="1">
    <source>
        <dbReference type="ARBA" id="ARBA00022723"/>
    </source>
</evidence>
<dbReference type="EMBL" id="FQXG01000006">
    <property type="protein sequence ID" value="SHI02337.1"/>
    <property type="molecule type" value="Genomic_DNA"/>
</dbReference>
<dbReference type="Gene3D" id="3.40.800.10">
    <property type="entry name" value="Ureohydrolase domain"/>
    <property type="match status" value="1"/>
</dbReference>
<dbReference type="InterPro" id="IPR023696">
    <property type="entry name" value="Ureohydrolase_dom_sf"/>
</dbReference>
<dbReference type="Proteomes" id="UP000184268">
    <property type="component" value="Unassembled WGS sequence"/>
</dbReference>
<dbReference type="InterPro" id="IPR006035">
    <property type="entry name" value="Ureohydrolase"/>
</dbReference>
<name>A0A1M5XR83_9GAMM</name>
<dbReference type="STRING" id="299255.SAMN02745129_3630"/>
<evidence type="ECO:0000313" key="5">
    <source>
        <dbReference type="EMBL" id="SHI02337.1"/>
    </source>
</evidence>
<comment type="similarity">
    <text evidence="4">Belongs to the arginase family.</text>
</comment>